<feature type="region of interest" description="Disordered" evidence="1">
    <location>
        <begin position="26"/>
        <end position="52"/>
    </location>
</feature>
<dbReference type="EMBL" id="BJYR01000013">
    <property type="protein sequence ID" value="GEO00251.1"/>
    <property type="molecule type" value="Genomic_DNA"/>
</dbReference>
<feature type="chain" id="PRO_5022213451" description="DUF4136 domain-containing protein" evidence="2">
    <location>
        <begin position="22"/>
        <end position="234"/>
    </location>
</feature>
<accession>A0A512AKP6</accession>
<evidence type="ECO:0008006" key="5">
    <source>
        <dbReference type="Google" id="ProtNLM"/>
    </source>
</evidence>
<evidence type="ECO:0000313" key="3">
    <source>
        <dbReference type="EMBL" id="GEO00251.1"/>
    </source>
</evidence>
<protein>
    <recommendedName>
        <fullName evidence="5">DUF4136 domain-containing protein</fullName>
    </recommendedName>
</protein>
<gene>
    <name evidence="3" type="ORF">NSE01_20830</name>
</gene>
<feature type="signal peptide" evidence="2">
    <location>
        <begin position="1"/>
        <end position="21"/>
    </location>
</feature>
<name>A0A512AKP6_9SPHN</name>
<proteinExistence type="predicted"/>
<feature type="compositionally biased region" description="Gly residues" evidence="1">
    <location>
        <begin position="26"/>
        <end position="35"/>
    </location>
</feature>
<evidence type="ECO:0000256" key="2">
    <source>
        <dbReference type="SAM" id="SignalP"/>
    </source>
</evidence>
<organism evidence="3 4">
    <name type="scientific">Novosphingobium sediminis</name>
    <dbReference type="NCBI Taxonomy" id="707214"/>
    <lineage>
        <taxon>Bacteria</taxon>
        <taxon>Pseudomonadati</taxon>
        <taxon>Pseudomonadota</taxon>
        <taxon>Alphaproteobacteria</taxon>
        <taxon>Sphingomonadales</taxon>
        <taxon>Sphingomonadaceae</taxon>
        <taxon>Novosphingobium</taxon>
    </lineage>
</organism>
<dbReference type="Proteomes" id="UP000321464">
    <property type="component" value="Unassembled WGS sequence"/>
</dbReference>
<dbReference type="RefSeq" id="WP_170233812.1">
    <property type="nucleotide sequence ID" value="NZ_BJYR01000013.1"/>
</dbReference>
<keyword evidence="4" id="KW-1185">Reference proteome</keyword>
<sequence>MKFTTAVATLCLACAATPVLAQGMPGEGRWGGGGSWQDPDPRYPSARQSAQPSKKIDVTAYRAADAEALLGKGRIVVSRMASDAGDNEDGKLPVYEAAVIDELARRGYDTATALDPGQIAEIGVSHSVAVPEEAPHKKVSGAMSTTVSNRGSGFGLALAVDLTKPAKAIVATRLDLRIRDKATGRVLWEGHAEGEAREEDGGINNSEMAARLATALLKKFPDGQVVQPLAAVTP</sequence>
<reference evidence="3 4" key="1">
    <citation type="submission" date="2019-07" db="EMBL/GenBank/DDBJ databases">
        <title>Whole genome shotgun sequence of Novosphingobium sediminis NBRC 106119.</title>
        <authorList>
            <person name="Hosoyama A."/>
            <person name="Uohara A."/>
            <person name="Ohji S."/>
            <person name="Ichikawa N."/>
        </authorList>
    </citation>
    <scope>NUCLEOTIDE SEQUENCE [LARGE SCALE GENOMIC DNA]</scope>
    <source>
        <strain evidence="3 4">NBRC 106119</strain>
    </source>
</reference>
<evidence type="ECO:0000256" key="1">
    <source>
        <dbReference type="SAM" id="MobiDB-lite"/>
    </source>
</evidence>
<comment type="caution">
    <text evidence="3">The sequence shown here is derived from an EMBL/GenBank/DDBJ whole genome shotgun (WGS) entry which is preliminary data.</text>
</comment>
<evidence type="ECO:0000313" key="4">
    <source>
        <dbReference type="Proteomes" id="UP000321464"/>
    </source>
</evidence>
<keyword evidence="2" id="KW-0732">Signal</keyword>
<dbReference type="AlphaFoldDB" id="A0A512AKP6"/>